<sequence length="609" mass="68474">MSDVSKRQQERIRNFSIIAHIDHGKSTLADRILEYTGALSEREKQDQYLDTMDLERERGITIKLQSVRLPYKAKDGKEYILNLIDTPGHVDFTYEVSRSLAACEGALLVVDAAQGVEAQTMANVYLALDNDLEILPVINKIDLPSAEPERVKQEVEELIGLDTADAVHASAKEGIGIEEILEQIVEKVPPPSGDPEAPLKALIYDSVYDAYRGVITYIRVVDGSIRKGMKVRMMATGKEFEVAEVGVFAPKPVPRDELTVGEVGFMVASIKNVKDTRVGDTITDALRPAPEPLPGYRKINPMVYCGMYPVDSGDYDDLREALERLELNDASLRYEPETSGALGFGFRCGFLGLLHMEIIQERIEREYNIPLITTAPSVVYHVYKTDGEKLEIENPTHMPPQQQIDHVEEPYVRASIMVPNDFVGAVMELCQSKRGEYVDMEYLDANRVNITYQLPLAEIVYDFFDQLKSGTKGYASFDYELSGYKTSNLVKMDILLNGEPVDALSFIVHRDKAYHRGRQLVEKLKKLIPRQMFEVPVQAAIGNKVVARETIRAQRKNVLAKCYGGDVSRKRKLLEKQKEGKKRMKAVGNVEVPQEAFMAVLQMDDSDSK</sequence>
<evidence type="ECO:0000256" key="12">
    <source>
        <dbReference type="HAMAP-Rule" id="MF_00071"/>
    </source>
</evidence>
<keyword evidence="3 12" id="KW-0547">Nucleotide-binding</keyword>
<evidence type="ECO:0000256" key="3">
    <source>
        <dbReference type="ARBA" id="ARBA00022741"/>
    </source>
</evidence>
<dbReference type="InterPro" id="IPR038363">
    <property type="entry name" value="LepA_C_sf"/>
</dbReference>
<evidence type="ECO:0000259" key="13">
    <source>
        <dbReference type="PROSITE" id="PS51722"/>
    </source>
</evidence>
<dbReference type="RefSeq" id="WP_108021335.1">
    <property type="nucleotide sequence ID" value="NZ_QBKR01000001.1"/>
</dbReference>
<keyword evidence="2 12" id="KW-1003">Cell membrane</keyword>
<dbReference type="Gene3D" id="3.40.50.300">
    <property type="entry name" value="P-loop containing nucleotide triphosphate hydrolases"/>
    <property type="match status" value="1"/>
</dbReference>
<dbReference type="PANTHER" id="PTHR43512:SF4">
    <property type="entry name" value="TRANSLATION FACTOR GUF1 HOMOLOG, CHLOROPLASTIC"/>
    <property type="match status" value="1"/>
</dbReference>
<keyword evidence="7 12" id="KW-0472">Membrane</keyword>
<dbReference type="SUPFAM" id="SSF54980">
    <property type="entry name" value="EF-G C-terminal domain-like"/>
    <property type="match status" value="2"/>
</dbReference>
<dbReference type="InterPro" id="IPR004161">
    <property type="entry name" value="EFTu-like_2"/>
</dbReference>
<evidence type="ECO:0000256" key="7">
    <source>
        <dbReference type="ARBA" id="ARBA00023136"/>
    </source>
</evidence>
<dbReference type="AlphaFoldDB" id="A0A2T6C972"/>
<dbReference type="GO" id="GO:0003746">
    <property type="term" value="F:translation elongation factor activity"/>
    <property type="evidence" value="ECO:0007669"/>
    <property type="project" value="UniProtKB-UniRule"/>
</dbReference>
<dbReference type="SUPFAM" id="SSF50447">
    <property type="entry name" value="Translation proteins"/>
    <property type="match status" value="1"/>
</dbReference>
<dbReference type="Gene3D" id="3.30.70.2570">
    <property type="entry name" value="Elongation factor 4, C-terminal domain"/>
    <property type="match status" value="1"/>
</dbReference>
<dbReference type="InterPro" id="IPR035654">
    <property type="entry name" value="LepA_IV"/>
</dbReference>
<dbReference type="FunFam" id="3.40.50.300:FF:000078">
    <property type="entry name" value="Elongation factor 4"/>
    <property type="match status" value="1"/>
</dbReference>
<keyword evidence="6 12" id="KW-0342">GTP-binding</keyword>
<dbReference type="Pfam" id="PF03144">
    <property type="entry name" value="GTP_EFTU_D2"/>
    <property type="match status" value="1"/>
</dbReference>
<dbReference type="NCBIfam" id="TIGR00231">
    <property type="entry name" value="small_GTP"/>
    <property type="match status" value="1"/>
</dbReference>
<dbReference type="Pfam" id="PF00679">
    <property type="entry name" value="EFG_C"/>
    <property type="match status" value="1"/>
</dbReference>
<organism evidence="14 15">
    <name type="scientific">Melghirimyces profundicolus</name>
    <dbReference type="NCBI Taxonomy" id="1242148"/>
    <lineage>
        <taxon>Bacteria</taxon>
        <taxon>Bacillati</taxon>
        <taxon>Bacillota</taxon>
        <taxon>Bacilli</taxon>
        <taxon>Bacillales</taxon>
        <taxon>Thermoactinomycetaceae</taxon>
        <taxon>Melghirimyces</taxon>
    </lineage>
</organism>
<dbReference type="InterPro" id="IPR009000">
    <property type="entry name" value="Transl_B-barrel_sf"/>
</dbReference>
<comment type="function">
    <text evidence="9 12">Required for accurate and efficient protein synthesis under certain stress conditions. May act as a fidelity factor of the translation reaction, by catalyzing a one-codon backward translocation of tRNAs on improperly translocated ribosomes. Back-translocation proceeds from a post-translocation (POST) complex to a pre-translocation (PRE) complex, thus giving elongation factor G a second chance to translocate the tRNAs correctly. Binds to ribosomes in a GTP-dependent manner.</text>
</comment>
<evidence type="ECO:0000256" key="2">
    <source>
        <dbReference type="ARBA" id="ARBA00022475"/>
    </source>
</evidence>
<feature type="binding site" evidence="12">
    <location>
        <begin position="22"/>
        <end position="27"/>
    </location>
    <ligand>
        <name>GTP</name>
        <dbReference type="ChEBI" id="CHEBI:37565"/>
    </ligand>
</feature>
<evidence type="ECO:0000256" key="5">
    <source>
        <dbReference type="ARBA" id="ARBA00022917"/>
    </source>
</evidence>
<dbReference type="CDD" id="cd03699">
    <property type="entry name" value="EF4_II"/>
    <property type="match status" value="1"/>
</dbReference>
<dbReference type="Gene3D" id="3.30.70.240">
    <property type="match status" value="1"/>
</dbReference>
<dbReference type="CDD" id="cd01890">
    <property type="entry name" value="LepA"/>
    <property type="match status" value="1"/>
</dbReference>
<dbReference type="GO" id="GO:0005886">
    <property type="term" value="C:plasma membrane"/>
    <property type="evidence" value="ECO:0007669"/>
    <property type="project" value="UniProtKB-SubCell"/>
</dbReference>
<dbReference type="InterPro" id="IPR000795">
    <property type="entry name" value="T_Tr_GTP-bd_dom"/>
</dbReference>
<keyword evidence="5 12" id="KW-0648">Protein biosynthesis</keyword>
<name>A0A2T6C972_9BACL</name>
<dbReference type="FunFam" id="3.30.70.240:FF:000007">
    <property type="entry name" value="Translation factor GUF1, mitochondrial"/>
    <property type="match status" value="1"/>
</dbReference>
<evidence type="ECO:0000256" key="6">
    <source>
        <dbReference type="ARBA" id="ARBA00023134"/>
    </source>
</evidence>
<dbReference type="EMBL" id="QBKR01000001">
    <property type="protein sequence ID" value="PTX64841.1"/>
    <property type="molecule type" value="Genomic_DNA"/>
</dbReference>
<dbReference type="NCBIfam" id="TIGR01393">
    <property type="entry name" value="lepA"/>
    <property type="match status" value="1"/>
</dbReference>
<evidence type="ECO:0000256" key="11">
    <source>
        <dbReference type="ARBA" id="ARBA00066744"/>
    </source>
</evidence>
<evidence type="ECO:0000256" key="8">
    <source>
        <dbReference type="ARBA" id="ARBA00050293"/>
    </source>
</evidence>
<comment type="caution">
    <text evidence="14">The sequence shown here is derived from an EMBL/GenBank/DDBJ whole genome shotgun (WGS) entry which is preliminary data.</text>
</comment>
<dbReference type="PANTHER" id="PTHR43512">
    <property type="entry name" value="TRANSLATION FACTOR GUF1-RELATED"/>
    <property type="match status" value="1"/>
</dbReference>
<dbReference type="OrthoDB" id="9804431at2"/>
<dbReference type="InterPro" id="IPR000640">
    <property type="entry name" value="EFG_V-like"/>
</dbReference>
<dbReference type="InterPro" id="IPR005225">
    <property type="entry name" value="Small_GTP-bd"/>
</dbReference>
<dbReference type="SUPFAM" id="SSF52540">
    <property type="entry name" value="P-loop containing nucleoside triphosphate hydrolases"/>
    <property type="match status" value="1"/>
</dbReference>
<dbReference type="HAMAP" id="MF_00071">
    <property type="entry name" value="LepA"/>
    <property type="match status" value="1"/>
</dbReference>
<comment type="similarity">
    <text evidence="10">Belongs to the GTP-binding elongation factor family. LepA subfamily.</text>
</comment>
<feature type="domain" description="Tr-type G" evidence="13">
    <location>
        <begin position="10"/>
        <end position="192"/>
    </location>
</feature>
<dbReference type="InterPro" id="IPR031157">
    <property type="entry name" value="G_TR_CS"/>
</dbReference>
<dbReference type="FunFam" id="2.40.30.10:FF:000015">
    <property type="entry name" value="Translation factor GUF1, mitochondrial"/>
    <property type="match status" value="1"/>
</dbReference>
<comment type="catalytic activity">
    <reaction evidence="8 12">
        <text>GTP + H2O = GDP + phosphate + H(+)</text>
        <dbReference type="Rhea" id="RHEA:19669"/>
        <dbReference type="ChEBI" id="CHEBI:15377"/>
        <dbReference type="ChEBI" id="CHEBI:15378"/>
        <dbReference type="ChEBI" id="CHEBI:37565"/>
        <dbReference type="ChEBI" id="CHEBI:43474"/>
        <dbReference type="ChEBI" id="CHEBI:58189"/>
        <dbReference type="EC" id="3.6.5.n1"/>
    </reaction>
</comment>
<accession>A0A2T6C972</accession>
<dbReference type="InterPro" id="IPR027417">
    <property type="entry name" value="P-loop_NTPase"/>
</dbReference>
<dbReference type="InterPro" id="IPR035647">
    <property type="entry name" value="EFG_III/V"/>
</dbReference>
<comment type="subcellular location">
    <subcellularLocation>
        <location evidence="12">Cell membrane</location>
        <topology evidence="12">Peripheral membrane protein</topology>
        <orientation evidence="12">Cytoplasmic side</orientation>
    </subcellularLocation>
</comment>
<dbReference type="InterPro" id="IPR006297">
    <property type="entry name" value="EF-4"/>
</dbReference>
<dbReference type="Pfam" id="PF00009">
    <property type="entry name" value="GTP_EFTU"/>
    <property type="match status" value="1"/>
</dbReference>
<dbReference type="Gene3D" id="2.40.30.10">
    <property type="entry name" value="Translation factors"/>
    <property type="match status" value="1"/>
</dbReference>
<evidence type="ECO:0000256" key="9">
    <source>
        <dbReference type="ARBA" id="ARBA00057626"/>
    </source>
</evidence>
<dbReference type="GO" id="GO:0043022">
    <property type="term" value="F:ribosome binding"/>
    <property type="evidence" value="ECO:0007669"/>
    <property type="project" value="UniProtKB-UniRule"/>
</dbReference>
<reference evidence="14 15" key="1">
    <citation type="submission" date="2018-04" db="EMBL/GenBank/DDBJ databases">
        <title>Genomic Encyclopedia of Archaeal and Bacterial Type Strains, Phase II (KMG-II): from individual species to whole genera.</title>
        <authorList>
            <person name="Goeker M."/>
        </authorList>
    </citation>
    <scope>NUCLEOTIDE SEQUENCE [LARGE SCALE GENOMIC DNA]</scope>
    <source>
        <strain evidence="14 15">DSM 45787</strain>
    </source>
</reference>
<dbReference type="Gene3D" id="3.30.70.870">
    <property type="entry name" value="Elongation Factor G (Translational Gtpase), domain 3"/>
    <property type="match status" value="1"/>
</dbReference>
<dbReference type="FunFam" id="3.30.70.870:FF:000004">
    <property type="entry name" value="Translation factor GUF1, mitochondrial"/>
    <property type="match status" value="1"/>
</dbReference>
<proteinExistence type="inferred from homology"/>
<dbReference type="GO" id="GO:0045727">
    <property type="term" value="P:positive regulation of translation"/>
    <property type="evidence" value="ECO:0007669"/>
    <property type="project" value="UniProtKB-UniRule"/>
</dbReference>
<dbReference type="GO" id="GO:0005525">
    <property type="term" value="F:GTP binding"/>
    <property type="evidence" value="ECO:0007669"/>
    <property type="project" value="UniProtKB-UniRule"/>
</dbReference>
<dbReference type="PROSITE" id="PS51722">
    <property type="entry name" value="G_TR_2"/>
    <property type="match status" value="1"/>
</dbReference>
<dbReference type="CDD" id="cd03709">
    <property type="entry name" value="lepA_C"/>
    <property type="match status" value="1"/>
</dbReference>
<dbReference type="Proteomes" id="UP000244240">
    <property type="component" value="Unassembled WGS sequence"/>
</dbReference>
<evidence type="ECO:0000313" key="14">
    <source>
        <dbReference type="EMBL" id="PTX64841.1"/>
    </source>
</evidence>
<evidence type="ECO:0000256" key="10">
    <source>
        <dbReference type="ARBA" id="ARBA00061052"/>
    </source>
</evidence>
<dbReference type="SMART" id="SM00838">
    <property type="entry name" value="EFG_C"/>
    <property type="match status" value="1"/>
</dbReference>
<evidence type="ECO:0000313" key="15">
    <source>
        <dbReference type="Proteomes" id="UP000244240"/>
    </source>
</evidence>
<dbReference type="PRINTS" id="PR00315">
    <property type="entry name" value="ELONGATNFCT"/>
</dbReference>
<dbReference type="PROSITE" id="PS00301">
    <property type="entry name" value="G_TR_1"/>
    <property type="match status" value="1"/>
</dbReference>
<dbReference type="CDD" id="cd16260">
    <property type="entry name" value="EF4_III"/>
    <property type="match status" value="1"/>
</dbReference>
<keyword evidence="15" id="KW-1185">Reference proteome</keyword>
<feature type="binding site" evidence="12">
    <location>
        <begin position="139"/>
        <end position="142"/>
    </location>
    <ligand>
        <name>GTP</name>
        <dbReference type="ChEBI" id="CHEBI:37565"/>
    </ligand>
</feature>
<dbReference type="GO" id="GO:0003924">
    <property type="term" value="F:GTPase activity"/>
    <property type="evidence" value="ECO:0007669"/>
    <property type="project" value="UniProtKB-UniRule"/>
</dbReference>
<dbReference type="InterPro" id="IPR013842">
    <property type="entry name" value="LepA_CTD"/>
</dbReference>
<dbReference type="Pfam" id="PF06421">
    <property type="entry name" value="LepA_C"/>
    <property type="match status" value="1"/>
</dbReference>
<protein>
    <recommendedName>
        <fullName evidence="11 12">Elongation factor 4</fullName>
        <shortName evidence="12">EF-4</shortName>
        <ecNumber evidence="11 12">3.6.5.n1</ecNumber>
    </recommendedName>
    <alternativeName>
        <fullName evidence="12">Ribosomal back-translocase LepA</fullName>
    </alternativeName>
</protein>
<dbReference type="FunFam" id="3.30.70.2570:FF:000001">
    <property type="entry name" value="Translation factor GUF1, mitochondrial"/>
    <property type="match status" value="1"/>
</dbReference>
<gene>
    <name evidence="12" type="primary">lepA</name>
    <name evidence="14" type="ORF">C8P63_10159</name>
</gene>
<comment type="similarity">
    <text evidence="1 12">Belongs to the TRAFAC class translation factor GTPase superfamily. Classic translation factor GTPase family. LepA subfamily.</text>
</comment>
<evidence type="ECO:0000256" key="4">
    <source>
        <dbReference type="ARBA" id="ARBA00022801"/>
    </source>
</evidence>
<dbReference type="EC" id="3.6.5.n1" evidence="11 12"/>
<evidence type="ECO:0000256" key="1">
    <source>
        <dbReference type="ARBA" id="ARBA00005454"/>
    </source>
</evidence>
<keyword evidence="4 12" id="KW-0378">Hydrolase</keyword>